<proteinExistence type="predicted"/>
<accession>A0A0E9PEP2</accession>
<reference evidence="1" key="2">
    <citation type="journal article" date="2015" name="Fish Shellfish Immunol.">
        <title>Early steps in the European eel (Anguilla anguilla)-Vibrio vulnificus interaction in the gills: Role of the RtxA13 toxin.</title>
        <authorList>
            <person name="Callol A."/>
            <person name="Pajuelo D."/>
            <person name="Ebbesson L."/>
            <person name="Teles M."/>
            <person name="MacKenzie S."/>
            <person name="Amaro C."/>
        </authorList>
    </citation>
    <scope>NUCLEOTIDE SEQUENCE</scope>
</reference>
<protein>
    <submittedName>
        <fullName evidence="1">Uncharacterized protein</fullName>
    </submittedName>
</protein>
<name>A0A0E9PEP2_ANGAN</name>
<dbReference type="AlphaFoldDB" id="A0A0E9PEP2"/>
<dbReference type="EMBL" id="GBXM01106022">
    <property type="protein sequence ID" value="JAH02555.1"/>
    <property type="molecule type" value="Transcribed_RNA"/>
</dbReference>
<sequence>MFIELVAKPMPKAMADSTPRNFAMSSSSSSCLSKLPISCLVLLTPTPYFLVTSAAASAHTPVFSAKPR</sequence>
<organism evidence="1">
    <name type="scientific">Anguilla anguilla</name>
    <name type="common">European freshwater eel</name>
    <name type="synonym">Muraena anguilla</name>
    <dbReference type="NCBI Taxonomy" id="7936"/>
    <lineage>
        <taxon>Eukaryota</taxon>
        <taxon>Metazoa</taxon>
        <taxon>Chordata</taxon>
        <taxon>Craniata</taxon>
        <taxon>Vertebrata</taxon>
        <taxon>Euteleostomi</taxon>
        <taxon>Actinopterygii</taxon>
        <taxon>Neopterygii</taxon>
        <taxon>Teleostei</taxon>
        <taxon>Anguilliformes</taxon>
        <taxon>Anguillidae</taxon>
        <taxon>Anguilla</taxon>
    </lineage>
</organism>
<reference evidence="1" key="1">
    <citation type="submission" date="2014-11" db="EMBL/GenBank/DDBJ databases">
        <authorList>
            <person name="Amaro Gonzalez C."/>
        </authorList>
    </citation>
    <scope>NUCLEOTIDE SEQUENCE</scope>
</reference>
<evidence type="ECO:0000313" key="1">
    <source>
        <dbReference type="EMBL" id="JAH02555.1"/>
    </source>
</evidence>